<sequence length="655" mass="72604">MDEEFRRRLREMQIQHRGPVSEQVLLGWCDSIRCKLWKEALAREQRHQGKVLPSIEERYWSQYGLRVRFLGEKPHKKQTDELSRLVWAEIKLDESYRALRWHVSQACPWIADDSPTEGLSYGGLGLLYVKLTGDSNFGSDLEWRVDEIMDFREGLLNISEVHWAQEDLEFLAVQEWELEIAYRRLLDIAQCQGWAPFAWDYQEIPADNPEILAEESAMWQSNSVLCQPAPAAMEAEVLWRMQQVLTDLDDPVSAWDDLGWRNVPVQQHARESAVENLEIAIPKPEVLTTGQSSANLCPALIASSGFHGQEMVNLHPQTPVAETGDLIDFPAEEEPSGEPPAEELGLGPNFIALCSALMASSEFHGQEMVNLYPQTSVAETWDLIDFSAEEEQPDEPPVEELLSGPKFTVLCPAPTVASAFLREEVVGLSPTTLTGTYLVTEQRVQDLCPTLLAIPETEDLIDVSVEEEPPSKSPAEVLATGQRVQDLCSTPAAIVEAQIEEVAVYRDLQIRIQGENAVITSQLQLDLVSVDGASVPTCIPQGCWAVGPDPQQQDGVSSVPRSSLQRQKGLKGEGPVQASPQRQICSLREAEVGWVSNTLFGIIYLGYCVGTGSRGLELLTNFGVNPSGVSSCVSLLPKGERCDGRARGTQNTSYV</sequence>
<accession>A0A2G9S4X7</accession>
<protein>
    <submittedName>
        <fullName evidence="2">Uncharacterized protein</fullName>
    </submittedName>
</protein>
<feature type="region of interest" description="Disordered" evidence="1">
    <location>
        <begin position="550"/>
        <end position="577"/>
    </location>
</feature>
<proteinExistence type="predicted"/>
<evidence type="ECO:0000313" key="2">
    <source>
        <dbReference type="EMBL" id="PIO34501.1"/>
    </source>
</evidence>
<name>A0A2G9S4X7_AQUCT</name>
<keyword evidence="3" id="KW-1185">Reference proteome</keyword>
<dbReference type="Proteomes" id="UP000228934">
    <property type="component" value="Unassembled WGS sequence"/>
</dbReference>
<dbReference type="EMBL" id="KV928512">
    <property type="protein sequence ID" value="PIO34501.1"/>
    <property type="molecule type" value="Genomic_DNA"/>
</dbReference>
<reference evidence="3" key="1">
    <citation type="journal article" date="2017" name="Nat. Commun.">
        <title>The North American bullfrog draft genome provides insight into hormonal regulation of long noncoding RNA.</title>
        <authorList>
            <person name="Hammond S.A."/>
            <person name="Warren R.L."/>
            <person name="Vandervalk B.P."/>
            <person name="Kucuk E."/>
            <person name="Khan H."/>
            <person name="Gibb E.A."/>
            <person name="Pandoh P."/>
            <person name="Kirk H."/>
            <person name="Zhao Y."/>
            <person name="Jones M."/>
            <person name="Mungall A.J."/>
            <person name="Coope R."/>
            <person name="Pleasance S."/>
            <person name="Moore R.A."/>
            <person name="Holt R.A."/>
            <person name="Round J.M."/>
            <person name="Ohora S."/>
            <person name="Walle B.V."/>
            <person name="Veldhoen N."/>
            <person name="Helbing C.C."/>
            <person name="Birol I."/>
        </authorList>
    </citation>
    <scope>NUCLEOTIDE SEQUENCE [LARGE SCALE GENOMIC DNA]</scope>
</reference>
<evidence type="ECO:0000256" key="1">
    <source>
        <dbReference type="SAM" id="MobiDB-lite"/>
    </source>
</evidence>
<evidence type="ECO:0000313" key="3">
    <source>
        <dbReference type="Proteomes" id="UP000228934"/>
    </source>
</evidence>
<dbReference type="AlphaFoldDB" id="A0A2G9S4X7"/>
<gene>
    <name evidence="2" type="ORF">AB205_0171390</name>
</gene>
<feature type="compositionally biased region" description="Polar residues" evidence="1">
    <location>
        <begin position="550"/>
        <end position="566"/>
    </location>
</feature>
<organism evidence="2 3">
    <name type="scientific">Aquarana catesbeiana</name>
    <name type="common">American bullfrog</name>
    <name type="synonym">Rana catesbeiana</name>
    <dbReference type="NCBI Taxonomy" id="8400"/>
    <lineage>
        <taxon>Eukaryota</taxon>
        <taxon>Metazoa</taxon>
        <taxon>Chordata</taxon>
        <taxon>Craniata</taxon>
        <taxon>Vertebrata</taxon>
        <taxon>Euteleostomi</taxon>
        <taxon>Amphibia</taxon>
        <taxon>Batrachia</taxon>
        <taxon>Anura</taxon>
        <taxon>Neobatrachia</taxon>
        <taxon>Ranoidea</taxon>
        <taxon>Ranidae</taxon>
        <taxon>Aquarana</taxon>
    </lineage>
</organism>